<accession>A0A2J6TID0</accession>
<dbReference type="OrthoDB" id="3533372at2759"/>
<organism evidence="1 2">
    <name type="scientific">Hyaloscypha bicolor E</name>
    <dbReference type="NCBI Taxonomy" id="1095630"/>
    <lineage>
        <taxon>Eukaryota</taxon>
        <taxon>Fungi</taxon>
        <taxon>Dikarya</taxon>
        <taxon>Ascomycota</taxon>
        <taxon>Pezizomycotina</taxon>
        <taxon>Leotiomycetes</taxon>
        <taxon>Helotiales</taxon>
        <taxon>Hyaloscyphaceae</taxon>
        <taxon>Hyaloscypha</taxon>
        <taxon>Hyaloscypha bicolor</taxon>
    </lineage>
</organism>
<dbReference type="AlphaFoldDB" id="A0A2J6TID0"/>
<dbReference type="GeneID" id="36590909"/>
<dbReference type="InParanoid" id="A0A2J6TID0"/>
<protein>
    <submittedName>
        <fullName evidence="1">Uncharacterized protein</fullName>
    </submittedName>
</protein>
<dbReference type="RefSeq" id="XP_024739679.1">
    <property type="nucleotide sequence ID" value="XM_024882832.1"/>
</dbReference>
<dbReference type="EMBL" id="KZ613783">
    <property type="protein sequence ID" value="PMD62775.1"/>
    <property type="molecule type" value="Genomic_DNA"/>
</dbReference>
<keyword evidence="2" id="KW-1185">Reference proteome</keyword>
<evidence type="ECO:0000313" key="1">
    <source>
        <dbReference type="EMBL" id="PMD62775.1"/>
    </source>
</evidence>
<dbReference type="Proteomes" id="UP000235371">
    <property type="component" value="Unassembled WGS sequence"/>
</dbReference>
<gene>
    <name evidence="1" type="ORF">K444DRAFT_627655</name>
</gene>
<reference evidence="1 2" key="1">
    <citation type="submission" date="2016-04" db="EMBL/GenBank/DDBJ databases">
        <title>A degradative enzymes factory behind the ericoid mycorrhizal symbiosis.</title>
        <authorList>
            <consortium name="DOE Joint Genome Institute"/>
            <person name="Martino E."/>
            <person name="Morin E."/>
            <person name="Grelet G."/>
            <person name="Kuo A."/>
            <person name="Kohler A."/>
            <person name="Daghino S."/>
            <person name="Barry K."/>
            <person name="Choi C."/>
            <person name="Cichocki N."/>
            <person name="Clum A."/>
            <person name="Copeland A."/>
            <person name="Hainaut M."/>
            <person name="Haridas S."/>
            <person name="Labutti K."/>
            <person name="Lindquist E."/>
            <person name="Lipzen A."/>
            <person name="Khouja H.-R."/>
            <person name="Murat C."/>
            <person name="Ohm R."/>
            <person name="Olson A."/>
            <person name="Spatafora J."/>
            <person name="Veneault-Fourrey C."/>
            <person name="Henrissat B."/>
            <person name="Grigoriev I."/>
            <person name="Martin F."/>
            <person name="Perotto S."/>
        </authorList>
    </citation>
    <scope>NUCLEOTIDE SEQUENCE [LARGE SCALE GENOMIC DNA]</scope>
    <source>
        <strain evidence="1 2">E</strain>
    </source>
</reference>
<proteinExistence type="predicted"/>
<evidence type="ECO:0000313" key="2">
    <source>
        <dbReference type="Proteomes" id="UP000235371"/>
    </source>
</evidence>
<sequence length="269" mass="30689">MTDEVQEQAFKDLMAELEAKRWTPLMNSDDIQEANDLVSKAAQSQTTTMTIASTLFTAPKGNAKKQQHKLPFLRTKVDLHSARYNNLTTSDIRCLIPSYIPSHDKVYLKRKRFIEARFGAHMTYSLLWLFRAVKKIIKGTDACMDSCGWDTEGFFADLAVEQRKTILGAIFDQYPLWLLTQFRKREAASVDFKQLWSSVDSDGSDRVALRGFYRLMFVEMGEATYEMRVVRGMNEKSDEVRRAKAWKEFAGCEAVQALNLGGAESLPIV</sequence>
<name>A0A2J6TID0_9HELO</name>